<name>A0ABU3NIY1_9CHLR</name>
<protein>
    <submittedName>
        <fullName evidence="2">Winged helix-turn-helix transcriptional regulator</fullName>
    </submittedName>
</protein>
<dbReference type="PANTHER" id="PTHR38600:SF2">
    <property type="entry name" value="SLL0088 PROTEIN"/>
    <property type="match status" value="1"/>
</dbReference>
<dbReference type="CDD" id="cd00090">
    <property type="entry name" value="HTH_ARSR"/>
    <property type="match status" value="1"/>
</dbReference>
<feature type="domain" description="HTH arsR-type" evidence="1">
    <location>
        <begin position="5"/>
        <end position="81"/>
    </location>
</feature>
<comment type="caution">
    <text evidence="2">The sequence shown here is derived from an EMBL/GenBank/DDBJ whole genome shotgun (WGS) entry which is preliminary data.</text>
</comment>
<dbReference type="Proteomes" id="UP001254165">
    <property type="component" value="Unassembled WGS sequence"/>
</dbReference>
<dbReference type="InterPro" id="IPR001845">
    <property type="entry name" value="HTH_ArsR_DNA-bd_dom"/>
</dbReference>
<evidence type="ECO:0000259" key="1">
    <source>
        <dbReference type="SMART" id="SM00418"/>
    </source>
</evidence>
<dbReference type="PANTHER" id="PTHR38600">
    <property type="entry name" value="TRANSCRIPTIONAL REGULATORY PROTEIN"/>
    <property type="match status" value="1"/>
</dbReference>
<evidence type="ECO:0000313" key="2">
    <source>
        <dbReference type="EMBL" id="MDT8896818.1"/>
    </source>
</evidence>
<dbReference type="EMBL" id="JAUHMF010000001">
    <property type="protein sequence ID" value="MDT8896818.1"/>
    <property type="molecule type" value="Genomic_DNA"/>
</dbReference>
<dbReference type="InterPro" id="IPR036388">
    <property type="entry name" value="WH-like_DNA-bd_sf"/>
</dbReference>
<accession>A0ABU3NIY1</accession>
<dbReference type="InterPro" id="IPR036390">
    <property type="entry name" value="WH_DNA-bd_sf"/>
</dbReference>
<dbReference type="InterPro" id="IPR011991">
    <property type="entry name" value="ArsR-like_HTH"/>
</dbReference>
<sequence>MNTKSTRERILQTLLANPRCTINELAQAVGISPISVRHHLNSLLAEGLVASEEERHGVGRPRLVYYLTEAGLERFPTRYVRLTTRLLNQLKGTLSPQVMSEIFAQIGEEIATGYQAVVEKMSTEERLEFLRKILAEEGFLVEWEKDGDTYRIREVNCPYYYLSQQYPEVCSVDQSLISTLLAHPADKVTCIVQKDQRCVYIIKSEKEHGKSLSTRNESSRVGR</sequence>
<gene>
    <name evidence="2" type="ORF">QYE77_00950</name>
</gene>
<dbReference type="Gene3D" id="1.10.10.10">
    <property type="entry name" value="Winged helix-like DNA-binding domain superfamily/Winged helix DNA-binding domain"/>
    <property type="match status" value="1"/>
</dbReference>
<dbReference type="RefSeq" id="WP_315623372.1">
    <property type="nucleotide sequence ID" value="NZ_JAUHMF010000001.1"/>
</dbReference>
<evidence type="ECO:0000313" key="3">
    <source>
        <dbReference type="Proteomes" id="UP001254165"/>
    </source>
</evidence>
<proteinExistence type="predicted"/>
<keyword evidence="3" id="KW-1185">Reference proteome</keyword>
<dbReference type="SMART" id="SM00418">
    <property type="entry name" value="HTH_ARSR"/>
    <property type="match status" value="1"/>
</dbReference>
<dbReference type="SUPFAM" id="SSF46785">
    <property type="entry name" value="Winged helix' DNA-binding domain"/>
    <property type="match status" value="1"/>
</dbReference>
<dbReference type="Pfam" id="PF13412">
    <property type="entry name" value="HTH_24"/>
    <property type="match status" value="1"/>
</dbReference>
<organism evidence="2 3">
    <name type="scientific">Thermanaerothrix solaris</name>
    <dbReference type="NCBI Taxonomy" id="3058434"/>
    <lineage>
        <taxon>Bacteria</taxon>
        <taxon>Bacillati</taxon>
        <taxon>Chloroflexota</taxon>
        <taxon>Anaerolineae</taxon>
        <taxon>Anaerolineales</taxon>
        <taxon>Anaerolineaceae</taxon>
        <taxon>Thermanaerothrix</taxon>
    </lineage>
</organism>
<reference evidence="2 3" key="1">
    <citation type="submission" date="2023-07" db="EMBL/GenBank/DDBJ databases">
        <title>Novel species of Thermanaerothrix with wide hydrolytic capabilities.</title>
        <authorList>
            <person name="Zayulina K.S."/>
            <person name="Podosokorskaya O.A."/>
            <person name="Elcheninov A.G."/>
        </authorList>
    </citation>
    <scope>NUCLEOTIDE SEQUENCE [LARGE SCALE GENOMIC DNA]</scope>
    <source>
        <strain evidence="2 3">4228-RoL</strain>
    </source>
</reference>